<dbReference type="PATRIC" id="fig|1353533.3.peg.5310"/>
<sequence>MSAHLLTLVSSTDTNSPAMEYNRLIDRAQSAYLFGHQEKAANCYTDAFKISLKILKQPNANKVSINRMVEICNFCFDYCPIFEDTEEYFFLEEAAYVLSQIVQSQKSLKVRKKALEGYKNIACLACELVRFNQSIRCQIIIDQYVQIESKLARYLSH</sequence>
<evidence type="ECO:0008006" key="3">
    <source>
        <dbReference type="Google" id="ProtNLM"/>
    </source>
</evidence>
<proteinExistence type="predicted"/>
<gene>
    <name evidence="1" type="ORF">PL2TA16_01869</name>
</gene>
<dbReference type="GeneID" id="29919490"/>
<dbReference type="RefSeq" id="WP_023402122.1">
    <property type="nucleotide sequence ID" value="NZ_AUSV01000134.1"/>
</dbReference>
<dbReference type="EMBL" id="AUSV01000134">
    <property type="protein sequence ID" value="ESP90765.1"/>
    <property type="molecule type" value="Genomic_DNA"/>
</dbReference>
<evidence type="ECO:0000313" key="1">
    <source>
        <dbReference type="EMBL" id="ESP90765.1"/>
    </source>
</evidence>
<name>V4HIY2_PSEL2</name>
<dbReference type="AlphaFoldDB" id="V4HIY2"/>
<evidence type="ECO:0000313" key="2">
    <source>
        <dbReference type="Proteomes" id="UP000017820"/>
    </source>
</evidence>
<dbReference type="Proteomes" id="UP000017820">
    <property type="component" value="Unassembled WGS sequence"/>
</dbReference>
<comment type="caution">
    <text evidence="1">The sequence shown here is derived from an EMBL/GenBank/DDBJ whole genome shotgun (WGS) entry which is preliminary data.</text>
</comment>
<accession>V4HIY2</accession>
<protein>
    <recommendedName>
        <fullName evidence="3">Tetratricopeptide repeat protein</fullName>
    </recommendedName>
</protein>
<reference evidence="1 2" key="1">
    <citation type="submission" date="2013-07" db="EMBL/GenBank/DDBJ databases">
        <title>Draft genome sequence of Pseudoalteromonas luteoviolacea 2ta16.</title>
        <authorList>
            <person name="Allen E.E."/>
            <person name="Azam F."/>
            <person name="Podell S."/>
        </authorList>
    </citation>
    <scope>NUCLEOTIDE SEQUENCE [LARGE SCALE GENOMIC DNA]</scope>
    <source>
        <strain evidence="1 2">2ta16</strain>
    </source>
</reference>
<organism evidence="1 2">
    <name type="scientific">Pseudoalteromonas luteoviolacea (strain 2ta16)</name>
    <dbReference type="NCBI Taxonomy" id="1353533"/>
    <lineage>
        <taxon>Bacteria</taxon>
        <taxon>Pseudomonadati</taxon>
        <taxon>Pseudomonadota</taxon>
        <taxon>Gammaproteobacteria</taxon>
        <taxon>Alteromonadales</taxon>
        <taxon>Pseudoalteromonadaceae</taxon>
        <taxon>Pseudoalteromonas</taxon>
    </lineage>
</organism>